<protein>
    <submittedName>
        <fullName evidence="3">Uncharacterized protein</fullName>
    </submittedName>
</protein>
<feature type="coiled-coil region" evidence="1">
    <location>
        <begin position="225"/>
        <end position="252"/>
    </location>
</feature>
<name>A0A409XC58_9AGAR</name>
<keyword evidence="1" id="KW-0175">Coiled coil</keyword>
<proteinExistence type="predicted"/>
<feature type="non-terminal residue" evidence="3">
    <location>
        <position position="1"/>
    </location>
</feature>
<dbReference type="Proteomes" id="UP000284706">
    <property type="component" value="Unassembled WGS sequence"/>
</dbReference>
<dbReference type="EMBL" id="NHYE01003662">
    <property type="protein sequence ID" value="PPQ88304.1"/>
    <property type="molecule type" value="Genomic_DNA"/>
</dbReference>
<gene>
    <name evidence="3" type="ORF">CVT26_008872</name>
</gene>
<organism evidence="3 4">
    <name type="scientific">Gymnopilus dilepis</name>
    <dbReference type="NCBI Taxonomy" id="231916"/>
    <lineage>
        <taxon>Eukaryota</taxon>
        <taxon>Fungi</taxon>
        <taxon>Dikarya</taxon>
        <taxon>Basidiomycota</taxon>
        <taxon>Agaricomycotina</taxon>
        <taxon>Agaricomycetes</taxon>
        <taxon>Agaricomycetidae</taxon>
        <taxon>Agaricales</taxon>
        <taxon>Agaricineae</taxon>
        <taxon>Hymenogastraceae</taxon>
        <taxon>Gymnopilus</taxon>
    </lineage>
</organism>
<feature type="compositionally biased region" description="Polar residues" evidence="2">
    <location>
        <begin position="52"/>
        <end position="65"/>
    </location>
</feature>
<evidence type="ECO:0000256" key="1">
    <source>
        <dbReference type="SAM" id="Coils"/>
    </source>
</evidence>
<keyword evidence="4" id="KW-1185">Reference proteome</keyword>
<dbReference type="OrthoDB" id="3060861at2759"/>
<evidence type="ECO:0000256" key="2">
    <source>
        <dbReference type="SAM" id="MobiDB-lite"/>
    </source>
</evidence>
<evidence type="ECO:0000313" key="4">
    <source>
        <dbReference type="Proteomes" id="UP000284706"/>
    </source>
</evidence>
<feature type="region of interest" description="Disordered" evidence="2">
    <location>
        <begin position="1"/>
        <end position="65"/>
    </location>
</feature>
<reference evidence="3 4" key="1">
    <citation type="journal article" date="2018" name="Evol. Lett.">
        <title>Horizontal gene cluster transfer increased hallucinogenic mushroom diversity.</title>
        <authorList>
            <person name="Reynolds H.T."/>
            <person name="Vijayakumar V."/>
            <person name="Gluck-Thaler E."/>
            <person name="Korotkin H.B."/>
            <person name="Matheny P.B."/>
            <person name="Slot J.C."/>
        </authorList>
    </citation>
    <scope>NUCLEOTIDE SEQUENCE [LARGE SCALE GENOMIC DNA]</scope>
    <source>
        <strain evidence="3 4">SRW20</strain>
    </source>
</reference>
<comment type="caution">
    <text evidence="3">The sequence shown here is derived from an EMBL/GenBank/DDBJ whole genome shotgun (WGS) entry which is preliminary data.</text>
</comment>
<accession>A0A409XC58</accession>
<dbReference type="InParanoid" id="A0A409XC58"/>
<sequence length="260" mass="28804">QDLLERSDSTVITPSGPICRPEENFEEDPFQVANTDSTLPGAEPSTPLINRMRSSSPISPDRNLSSSSQFFADLAVPPSSSTTNTPCPVRGDSSRHYAKAKATMKNPIYGTIGGVKKGNKPYVKYRTHKPPNPRNATDGGSVPRFNRVVPRILQQCESLAIETGSWVFFGVQHVTAQTGAITYASPRLVREAKDTADQLANIFNTTTSQLLRSRRTDALACFREVEEVQKSKADIERKYEVIKARLLEYEKRLGCLETNQ</sequence>
<dbReference type="AlphaFoldDB" id="A0A409XC58"/>
<evidence type="ECO:0000313" key="3">
    <source>
        <dbReference type="EMBL" id="PPQ88304.1"/>
    </source>
</evidence>